<evidence type="ECO:0000256" key="4">
    <source>
        <dbReference type="ARBA" id="ARBA00022825"/>
    </source>
</evidence>
<dbReference type="PROSITE" id="PS50106">
    <property type="entry name" value="PDZ"/>
    <property type="match status" value="1"/>
</dbReference>
<name>A0A364RAR5_9BACT</name>
<dbReference type="GO" id="GO:0006508">
    <property type="term" value="P:proteolysis"/>
    <property type="evidence" value="ECO:0007669"/>
    <property type="project" value="UniProtKB-KW"/>
</dbReference>
<evidence type="ECO:0000256" key="5">
    <source>
        <dbReference type="RuleBase" id="RU004404"/>
    </source>
</evidence>
<dbReference type="CDD" id="cd07560">
    <property type="entry name" value="Peptidase_S41_CPP"/>
    <property type="match status" value="1"/>
</dbReference>
<dbReference type="NCBIfam" id="TIGR00225">
    <property type="entry name" value="prc"/>
    <property type="match status" value="1"/>
</dbReference>
<dbReference type="EMBL" id="QMDV01000005">
    <property type="protein sequence ID" value="RAU81450.1"/>
    <property type="molecule type" value="Genomic_DNA"/>
</dbReference>
<dbReference type="SMART" id="SM00228">
    <property type="entry name" value="PDZ"/>
    <property type="match status" value="1"/>
</dbReference>
<dbReference type="CDD" id="cd06782">
    <property type="entry name" value="cpPDZ_CPP-like"/>
    <property type="match status" value="1"/>
</dbReference>
<dbReference type="SUPFAM" id="SSF52096">
    <property type="entry name" value="ClpP/crotonase"/>
    <property type="match status" value="1"/>
</dbReference>
<dbReference type="PANTHER" id="PTHR32060:SF30">
    <property type="entry name" value="CARBOXY-TERMINAL PROCESSING PROTEASE CTPA"/>
    <property type="match status" value="1"/>
</dbReference>
<evidence type="ECO:0000256" key="2">
    <source>
        <dbReference type="ARBA" id="ARBA00022670"/>
    </source>
</evidence>
<keyword evidence="3 5" id="KW-0378">Hydrolase</keyword>
<dbReference type="AlphaFoldDB" id="A0A364RAR5"/>
<dbReference type="Pfam" id="PF17820">
    <property type="entry name" value="PDZ_6"/>
    <property type="match status" value="1"/>
</dbReference>
<comment type="caution">
    <text evidence="7">The sequence shown here is derived from an EMBL/GenBank/DDBJ whole genome shotgun (WGS) entry which is preliminary data.</text>
</comment>
<protein>
    <submittedName>
        <fullName evidence="7">Peptidase S41</fullName>
    </submittedName>
</protein>
<evidence type="ECO:0000313" key="7">
    <source>
        <dbReference type="EMBL" id="RAU81450.1"/>
    </source>
</evidence>
<dbReference type="InterPro" id="IPR001478">
    <property type="entry name" value="PDZ"/>
</dbReference>
<dbReference type="Pfam" id="PF03572">
    <property type="entry name" value="Peptidase_S41"/>
    <property type="match status" value="1"/>
</dbReference>
<proteinExistence type="inferred from homology"/>
<dbReference type="InterPro" id="IPR029045">
    <property type="entry name" value="ClpP/crotonase-like_dom_sf"/>
</dbReference>
<dbReference type="GO" id="GO:0030288">
    <property type="term" value="C:outer membrane-bounded periplasmic space"/>
    <property type="evidence" value="ECO:0007669"/>
    <property type="project" value="TreeGrafter"/>
</dbReference>
<reference evidence="7 8" key="1">
    <citation type="submission" date="2018-06" db="EMBL/GenBank/DDBJ databases">
        <authorList>
            <person name="Liu Z.-W."/>
        </authorList>
    </citation>
    <scope>NUCLEOTIDE SEQUENCE [LARGE SCALE GENOMIC DNA]</scope>
    <source>
        <strain evidence="7 8">2b14</strain>
    </source>
</reference>
<dbReference type="Gene3D" id="3.30.750.44">
    <property type="match status" value="1"/>
</dbReference>
<dbReference type="InterPro" id="IPR004447">
    <property type="entry name" value="Peptidase_S41A"/>
</dbReference>
<evidence type="ECO:0000256" key="3">
    <source>
        <dbReference type="ARBA" id="ARBA00022801"/>
    </source>
</evidence>
<dbReference type="GO" id="GO:0004175">
    <property type="term" value="F:endopeptidase activity"/>
    <property type="evidence" value="ECO:0007669"/>
    <property type="project" value="TreeGrafter"/>
</dbReference>
<evidence type="ECO:0000256" key="1">
    <source>
        <dbReference type="ARBA" id="ARBA00009179"/>
    </source>
</evidence>
<evidence type="ECO:0000259" key="6">
    <source>
        <dbReference type="PROSITE" id="PS50106"/>
    </source>
</evidence>
<comment type="similarity">
    <text evidence="1 5">Belongs to the peptidase S41A family.</text>
</comment>
<dbReference type="Proteomes" id="UP000251692">
    <property type="component" value="Unassembled WGS sequence"/>
</dbReference>
<evidence type="ECO:0000313" key="8">
    <source>
        <dbReference type="Proteomes" id="UP000251692"/>
    </source>
</evidence>
<dbReference type="FunFam" id="2.30.42.10:FF:000063">
    <property type="entry name" value="Peptidase, S41 family"/>
    <property type="match status" value="1"/>
</dbReference>
<dbReference type="InterPro" id="IPR005151">
    <property type="entry name" value="Tail-specific_protease"/>
</dbReference>
<gene>
    <name evidence="7" type="ORF">DP923_15155</name>
</gene>
<organism evidence="7 8">
    <name type="scientific">Pontibacter arcticus</name>
    <dbReference type="NCBI Taxonomy" id="2080288"/>
    <lineage>
        <taxon>Bacteria</taxon>
        <taxon>Pseudomonadati</taxon>
        <taxon>Bacteroidota</taxon>
        <taxon>Cytophagia</taxon>
        <taxon>Cytophagales</taxon>
        <taxon>Hymenobacteraceae</taxon>
        <taxon>Pontibacter</taxon>
    </lineage>
</organism>
<dbReference type="GO" id="GO:0007165">
    <property type="term" value="P:signal transduction"/>
    <property type="evidence" value="ECO:0007669"/>
    <property type="project" value="TreeGrafter"/>
</dbReference>
<dbReference type="PANTHER" id="PTHR32060">
    <property type="entry name" value="TAIL-SPECIFIC PROTEASE"/>
    <property type="match status" value="1"/>
</dbReference>
<dbReference type="SUPFAM" id="SSF50156">
    <property type="entry name" value="PDZ domain-like"/>
    <property type="match status" value="1"/>
</dbReference>
<dbReference type="OrthoDB" id="9812068at2"/>
<keyword evidence="4 5" id="KW-0720">Serine protease</keyword>
<dbReference type="RefSeq" id="WP_112306741.1">
    <property type="nucleotide sequence ID" value="NZ_QMDV01000005.1"/>
</dbReference>
<keyword evidence="2 5" id="KW-0645">Protease</keyword>
<dbReference type="Gene3D" id="3.90.226.10">
    <property type="entry name" value="2-enoyl-CoA Hydratase, Chain A, domain 1"/>
    <property type="match status" value="1"/>
</dbReference>
<dbReference type="InterPro" id="IPR041489">
    <property type="entry name" value="PDZ_6"/>
</dbReference>
<sequence>MYKKSIAVLAAGCLALGLVSFRSESDRYFEIAKNLDVFATLFKEVNTYYVDDIPPAQLVRTGIDAMLKSLDPYTNYIPEDDIEDFRTMTTGQYGGVGAFIGNRNGKIIVQMPYENSPAHKAGLNIGDEILKVDGVTVTGKSSEEVSKILKGQANTKIKLEVKPYGQTKSKAVEVTRANIMVDNVPYFGMLDKEIGYFQLSGFTVDASKEVKVAVQKLKEQGATKIIFDLRDNPGGLLHEAVNISNLFVDRGKDIVSTKGKVKEWNKTYKALDEPLDKIIPLVILTSSRSASAAEIVAGVMQDYDRAVLVGERTFGKGLVQATRPLSYNSQLKVTTAKYYIPSGRCIQAIDYAHRNQDGSAGKIADSLRVAFKTAGGRVVYDGGGVSPDVEVKQPEYSEISRTIAEKGYFFDYANKYKVEHPTISSAKSFKLSDADYQKFTAYLADKDLNYTTGIENELKDLAEKAKDGKHYEDIQSEIAAIKKKVSHNKANDLTRFKPEIKEVLEAEIASRYFLQKGYIESTFDDDPDILVAKQVLKDTQKYNSYLKLK</sequence>
<dbReference type="SMART" id="SM00245">
    <property type="entry name" value="TSPc"/>
    <property type="match status" value="1"/>
</dbReference>
<reference evidence="7 8" key="2">
    <citation type="submission" date="2018-07" db="EMBL/GenBank/DDBJ databases">
        <title>Pontibacter sp. 2b14 genomic sequence and assembly.</title>
        <authorList>
            <person name="Du Z.-J."/>
        </authorList>
    </citation>
    <scope>NUCLEOTIDE SEQUENCE [LARGE SCALE GENOMIC DNA]</scope>
    <source>
        <strain evidence="7 8">2b14</strain>
    </source>
</reference>
<dbReference type="InterPro" id="IPR036034">
    <property type="entry name" value="PDZ_sf"/>
</dbReference>
<feature type="domain" description="PDZ" evidence="6">
    <location>
        <begin position="85"/>
        <end position="150"/>
    </location>
</feature>
<keyword evidence="8" id="KW-1185">Reference proteome</keyword>
<accession>A0A364RAR5</accession>
<dbReference type="Gene3D" id="2.30.42.10">
    <property type="match status" value="1"/>
</dbReference>
<dbReference type="GO" id="GO:0008236">
    <property type="term" value="F:serine-type peptidase activity"/>
    <property type="evidence" value="ECO:0007669"/>
    <property type="project" value="UniProtKB-KW"/>
</dbReference>